<reference evidence="2 3" key="1">
    <citation type="submission" date="2017-07" db="EMBL/GenBank/DDBJ databases">
        <title>Leptospira spp. isolated from tropical soils.</title>
        <authorList>
            <person name="Thibeaux R."/>
            <person name="Iraola G."/>
            <person name="Ferres I."/>
            <person name="Bierque E."/>
            <person name="Girault D."/>
            <person name="Soupe-Gilbert M.-E."/>
            <person name="Picardeau M."/>
            <person name="Goarant C."/>
        </authorList>
    </citation>
    <scope>NUCLEOTIDE SEQUENCE [LARGE SCALE GENOMIC DNA]</scope>
    <source>
        <strain evidence="2 3">FH2-C-A2</strain>
    </source>
</reference>
<keyword evidence="1" id="KW-0812">Transmembrane</keyword>
<proteinExistence type="predicted"/>
<feature type="transmembrane region" description="Helical" evidence="1">
    <location>
        <begin position="255"/>
        <end position="272"/>
    </location>
</feature>
<evidence type="ECO:0000313" key="2">
    <source>
        <dbReference type="EMBL" id="PJZ66676.1"/>
    </source>
</evidence>
<dbReference type="NCBIfam" id="NF047627">
    <property type="entry name" value="LIC_10230_fam"/>
    <property type="match status" value="1"/>
</dbReference>
<feature type="transmembrane region" description="Helical" evidence="1">
    <location>
        <begin position="135"/>
        <end position="155"/>
    </location>
</feature>
<gene>
    <name evidence="2" type="ORF">CH371_00780</name>
</gene>
<dbReference type="EMBL" id="NPDT01000001">
    <property type="protein sequence ID" value="PJZ66676.1"/>
    <property type="molecule type" value="Genomic_DNA"/>
</dbReference>
<dbReference type="AlphaFoldDB" id="A0A2M9ZE33"/>
<protein>
    <submittedName>
        <fullName evidence="2">Uncharacterized protein</fullName>
    </submittedName>
</protein>
<accession>A0A2M9ZE33</accession>
<keyword evidence="1" id="KW-0472">Membrane</keyword>
<feature type="transmembrane region" description="Helical" evidence="1">
    <location>
        <begin position="224"/>
        <end position="243"/>
    </location>
</feature>
<feature type="transmembrane region" description="Helical" evidence="1">
    <location>
        <begin position="104"/>
        <end position="123"/>
    </location>
</feature>
<dbReference type="RefSeq" id="WP_100757289.1">
    <property type="nucleotide sequence ID" value="NZ_NPDT01000001.1"/>
</dbReference>
<feature type="transmembrane region" description="Helical" evidence="1">
    <location>
        <begin position="304"/>
        <end position="326"/>
    </location>
</feature>
<keyword evidence="1" id="KW-1133">Transmembrane helix</keyword>
<evidence type="ECO:0000256" key="1">
    <source>
        <dbReference type="SAM" id="Phobius"/>
    </source>
</evidence>
<feature type="transmembrane region" description="Helical" evidence="1">
    <location>
        <begin position="161"/>
        <end position="183"/>
    </location>
</feature>
<dbReference type="Proteomes" id="UP000231912">
    <property type="component" value="Unassembled WGS sequence"/>
</dbReference>
<comment type="caution">
    <text evidence="2">The sequence shown here is derived from an EMBL/GenBank/DDBJ whole genome shotgun (WGS) entry which is preliminary data.</text>
</comment>
<sequence>MKTNSKLIIAYIIPFFLFLISVFQLILQPTFLDANDTSTMEALLDGTGKEPASGFYFQGGAISQLLLTQKVLVEIEDPDLPNDSQPEDTKDRLGRVLIGQKLQIFFYVFLAILSCTSFLSLYFRAFFFAFLNRVLYALGIAYAISVMPTLLAAAIRNPQTAIWALPILLFSFGWVIGLLYLFIIIGRTFGKKTADRFSSLRNLREDEAEFRPGSKANDSWWHPFLHFLGIVGLGTLIGNLIYIPLFVIQKNYTDQFGILLILSIILLSVFYIKNYLKFGKSAELGKYQNLALGVSYLQLRLIRIVLMILLVLSLVIVFVVFLLGLLEIDFGILESLFPLINSGQNL</sequence>
<organism evidence="2 3">
    <name type="scientific">Leptospira wolffii</name>
    <dbReference type="NCBI Taxonomy" id="409998"/>
    <lineage>
        <taxon>Bacteria</taxon>
        <taxon>Pseudomonadati</taxon>
        <taxon>Spirochaetota</taxon>
        <taxon>Spirochaetia</taxon>
        <taxon>Leptospirales</taxon>
        <taxon>Leptospiraceae</taxon>
        <taxon>Leptospira</taxon>
    </lineage>
</organism>
<evidence type="ECO:0000313" key="3">
    <source>
        <dbReference type="Proteomes" id="UP000231912"/>
    </source>
</evidence>
<feature type="transmembrane region" description="Helical" evidence="1">
    <location>
        <begin position="7"/>
        <end position="27"/>
    </location>
</feature>
<name>A0A2M9ZE33_9LEPT</name>